<evidence type="ECO:0000256" key="1">
    <source>
        <dbReference type="SAM" id="MobiDB-lite"/>
    </source>
</evidence>
<organism evidence="2 3">
    <name type="scientific">Flemingia macrophylla</name>
    <dbReference type="NCBI Taxonomy" id="520843"/>
    <lineage>
        <taxon>Eukaryota</taxon>
        <taxon>Viridiplantae</taxon>
        <taxon>Streptophyta</taxon>
        <taxon>Embryophyta</taxon>
        <taxon>Tracheophyta</taxon>
        <taxon>Spermatophyta</taxon>
        <taxon>Magnoliopsida</taxon>
        <taxon>eudicotyledons</taxon>
        <taxon>Gunneridae</taxon>
        <taxon>Pentapetalae</taxon>
        <taxon>rosids</taxon>
        <taxon>fabids</taxon>
        <taxon>Fabales</taxon>
        <taxon>Fabaceae</taxon>
        <taxon>Papilionoideae</taxon>
        <taxon>50 kb inversion clade</taxon>
        <taxon>NPAAA clade</taxon>
        <taxon>indigoferoid/millettioid clade</taxon>
        <taxon>Phaseoleae</taxon>
        <taxon>Flemingia</taxon>
    </lineage>
</organism>
<sequence>MTVVVKRANRNHLWGVGIFVEFANIKGYSVDATLVSFGCLCSLQHPCNFDLNIILTHGYSDLFLSDQKSKKLKWRNQEKNGKKSEETYGFESDEVFTNHEKDNQQNQKNEREMDPSSSPIYCLKDVQAHYSSVPGPSPFKAGKNRLLNNIWA</sequence>
<dbReference type="Proteomes" id="UP001603857">
    <property type="component" value="Unassembled WGS sequence"/>
</dbReference>
<proteinExistence type="predicted"/>
<name>A0ABD1NGF6_9FABA</name>
<dbReference type="AlphaFoldDB" id="A0ABD1NGF6"/>
<feature type="region of interest" description="Disordered" evidence="1">
    <location>
        <begin position="74"/>
        <end position="118"/>
    </location>
</feature>
<comment type="caution">
    <text evidence="2">The sequence shown here is derived from an EMBL/GenBank/DDBJ whole genome shotgun (WGS) entry which is preliminary data.</text>
</comment>
<feature type="compositionally biased region" description="Basic and acidic residues" evidence="1">
    <location>
        <begin position="75"/>
        <end position="86"/>
    </location>
</feature>
<keyword evidence="3" id="KW-1185">Reference proteome</keyword>
<gene>
    <name evidence="2" type="ORF">Fmac_000757</name>
</gene>
<evidence type="ECO:0000313" key="2">
    <source>
        <dbReference type="EMBL" id="KAL2346757.1"/>
    </source>
</evidence>
<reference evidence="2 3" key="1">
    <citation type="submission" date="2024-08" db="EMBL/GenBank/DDBJ databases">
        <title>Insights into the chromosomal genome structure of Flemingia macrophylla.</title>
        <authorList>
            <person name="Ding Y."/>
            <person name="Zhao Y."/>
            <person name="Bi W."/>
            <person name="Wu M."/>
            <person name="Zhao G."/>
            <person name="Gong Y."/>
            <person name="Li W."/>
            <person name="Zhang P."/>
        </authorList>
    </citation>
    <scope>NUCLEOTIDE SEQUENCE [LARGE SCALE GENOMIC DNA]</scope>
    <source>
        <strain evidence="2">DYQJB</strain>
        <tissue evidence="2">Leaf</tissue>
    </source>
</reference>
<dbReference type="EMBL" id="JBGMDY010000001">
    <property type="protein sequence ID" value="KAL2346757.1"/>
    <property type="molecule type" value="Genomic_DNA"/>
</dbReference>
<evidence type="ECO:0000313" key="3">
    <source>
        <dbReference type="Proteomes" id="UP001603857"/>
    </source>
</evidence>
<protein>
    <submittedName>
        <fullName evidence="2">Uncharacterized protein</fullName>
    </submittedName>
</protein>
<feature type="compositionally biased region" description="Basic and acidic residues" evidence="1">
    <location>
        <begin position="96"/>
        <end position="114"/>
    </location>
</feature>
<accession>A0ABD1NGF6</accession>